<reference evidence="1" key="2">
    <citation type="submission" date="2025-09" db="UniProtKB">
        <authorList>
            <consortium name="Ensembl"/>
        </authorList>
    </citation>
    <scope>IDENTIFICATION</scope>
</reference>
<name>A0A8C9F580_PAVCR</name>
<organism evidence="1 2">
    <name type="scientific">Pavo cristatus</name>
    <name type="common">Indian peafowl</name>
    <name type="synonym">Blue peafowl</name>
    <dbReference type="NCBI Taxonomy" id="9049"/>
    <lineage>
        <taxon>Eukaryota</taxon>
        <taxon>Metazoa</taxon>
        <taxon>Chordata</taxon>
        <taxon>Craniata</taxon>
        <taxon>Vertebrata</taxon>
        <taxon>Euteleostomi</taxon>
        <taxon>Archelosauria</taxon>
        <taxon>Archosauria</taxon>
        <taxon>Dinosauria</taxon>
        <taxon>Saurischia</taxon>
        <taxon>Theropoda</taxon>
        <taxon>Coelurosauria</taxon>
        <taxon>Aves</taxon>
        <taxon>Neognathae</taxon>
        <taxon>Galloanserae</taxon>
        <taxon>Galliformes</taxon>
        <taxon>Phasianidae</taxon>
        <taxon>Phasianinae</taxon>
        <taxon>Pavo</taxon>
    </lineage>
</organism>
<accession>A0A8C9F580</accession>
<proteinExistence type="predicted"/>
<evidence type="ECO:0000313" key="2">
    <source>
        <dbReference type="Proteomes" id="UP000694428"/>
    </source>
</evidence>
<evidence type="ECO:0000313" key="1">
    <source>
        <dbReference type="Ensembl" id="ENSPSTP00000010783.1"/>
    </source>
</evidence>
<protein>
    <submittedName>
        <fullName evidence="1">Uncharacterized protein</fullName>
    </submittedName>
</protein>
<reference evidence="1" key="1">
    <citation type="submission" date="2025-08" db="UniProtKB">
        <authorList>
            <consortium name="Ensembl"/>
        </authorList>
    </citation>
    <scope>IDENTIFICATION</scope>
</reference>
<dbReference type="Ensembl" id="ENSPSTT00000011324.1">
    <property type="protein sequence ID" value="ENSPSTP00000010783.1"/>
    <property type="gene ID" value="ENSPSTG00000007617.1"/>
</dbReference>
<dbReference type="AlphaFoldDB" id="A0A8C9F580"/>
<sequence>APPALVWLYTAHESVVVTAGSLGNTWLLDQAPSCWNGCFRNPNTHLTTQETNSFIKSTALLTKHL</sequence>
<keyword evidence="2" id="KW-1185">Reference proteome</keyword>
<dbReference type="Proteomes" id="UP000694428">
    <property type="component" value="Unplaced"/>
</dbReference>